<evidence type="ECO:0000313" key="10">
    <source>
        <dbReference type="Proteomes" id="UP000521868"/>
    </source>
</evidence>
<comment type="catalytic activity">
    <reaction evidence="1">
        <text>[protein]-peptidylproline (omega=180) = [protein]-peptidylproline (omega=0)</text>
        <dbReference type="Rhea" id="RHEA:16237"/>
        <dbReference type="Rhea" id="RHEA-COMP:10747"/>
        <dbReference type="Rhea" id="RHEA-COMP:10748"/>
        <dbReference type="ChEBI" id="CHEBI:83833"/>
        <dbReference type="ChEBI" id="CHEBI:83834"/>
        <dbReference type="EC" id="5.2.1.8"/>
    </reaction>
</comment>
<evidence type="ECO:0000256" key="3">
    <source>
        <dbReference type="ARBA" id="ARBA00013194"/>
    </source>
</evidence>
<dbReference type="InterPro" id="IPR050245">
    <property type="entry name" value="PrsA_foldase"/>
</dbReference>
<dbReference type="Proteomes" id="UP000521868">
    <property type="component" value="Unassembled WGS sequence"/>
</dbReference>
<dbReference type="Pfam" id="PF00639">
    <property type="entry name" value="Rotamase"/>
    <property type="match status" value="1"/>
</dbReference>
<keyword evidence="4 5" id="KW-0697">Rotamase</keyword>
<proteinExistence type="inferred from homology"/>
<feature type="domain" description="PpiC" evidence="8">
    <location>
        <begin position="190"/>
        <end position="291"/>
    </location>
</feature>
<protein>
    <recommendedName>
        <fullName evidence="3">peptidylprolyl isomerase</fullName>
        <ecNumber evidence="3">5.2.1.8</ecNumber>
    </recommendedName>
</protein>
<evidence type="ECO:0000256" key="1">
    <source>
        <dbReference type="ARBA" id="ARBA00000971"/>
    </source>
</evidence>
<comment type="similarity">
    <text evidence="2">Belongs to the PpiC/parvulin rotamase family.</text>
</comment>
<name>A0A7X6DGU6_9BURK</name>
<evidence type="ECO:0000256" key="4">
    <source>
        <dbReference type="ARBA" id="ARBA00023110"/>
    </source>
</evidence>
<dbReference type="PROSITE" id="PS51257">
    <property type="entry name" value="PROKAR_LIPOPROTEIN"/>
    <property type="match status" value="1"/>
</dbReference>
<evidence type="ECO:0000259" key="8">
    <source>
        <dbReference type="PROSITE" id="PS50198"/>
    </source>
</evidence>
<dbReference type="InterPro" id="IPR027304">
    <property type="entry name" value="Trigger_fact/SurA_dom_sf"/>
</dbReference>
<keyword evidence="10" id="KW-1185">Reference proteome</keyword>
<organism evidence="9 10">
    <name type="scientific">Ramlibacter lithotrophicus</name>
    <dbReference type="NCBI Taxonomy" id="2606681"/>
    <lineage>
        <taxon>Bacteria</taxon>
        <taxon>Pseudomonadati</taxon>
        <taxon>Pseudomonadota</taxon>
        <taxon>Betaproteobacteria</taxon>
        <taxon>Burkholderiales</taxon>
        <taxon>Comamonadaceae</taxon>
        <taxon>Ramlibacter</taxon>
    </lineage>
</organism>
<dbReference type="SUPFAM" id="SSF54534">
    <property type="entry name" value="FKBP-like"/>
    <property type="match status" value="1"/>
</dbReference>
<gene>
    <name evidence="9" type="ORF">RAMLITH_13890</name>
</gene>
<reference evidence="9 10" key="1">
    <citation type="journal article" date="2020" name="Nature">
        <title>Bacterial chemolithoautotrophy via manganese oxidation.</title>
        <authorList>
            <person name="Yu H."/>
            <person name="Leadbetter J.R."/>
        </authorList>
    </citation>
    <scope>NUCLEOTIDE SEQUENCE [LARGE SCALE GENOMIC DNA]</scope>
    <source>
        <strain evidence="9 10">RBP-1</strain>
    </source>
</reference>
<dbReference type="RefSeq" id="WP_168108030.1">
    <property type="nucleotide sequence ID" value="NZ_VTOX01000004.1"/>
</dbReference>
<dbReference type="InterPro" id="IPR000297">
    <property type="entry name" value="PPIase_PpiC"/>
</dbReference>
<dbReference type="PANTHER" id="PTHR47245">
    <property type="entry name" value="PEPTIDYLPROLYL ISOMERASE"/>
    <property type="match status" value="1"/>
</dbReference>
<dbReference type="AlphaFoldDB" id="A0A7X6DGU6"/>
<sequence>MTKDQHGRPAKARARRHLACWLLAAACVSAHAAPDPATGGAAAPAAGAQQVFARVGEVVVTREQFEAAFVQAARGKFYHGKAPDGAVAALQREVGQGIVDDILIAAEAQRRGIAPDHESVKRTLDSYDERYRGNAQWGANRERILPALKARLERDSILEAFRKEVRTVGDPTEAELVAYWEAHQDKFTAPEQVKLSVILLGVVPSSPQAKWDEARAEGAAMLQRLREGADFQELARQHSSDSSAANGGDMGYQHKGMLPEPAQLALDKLEPGAVSEPVVLLEGVAIFRLDERRPARLNPLDVVRTRARDLWKRDKGEEAWTQLLARLRSETPATIDDSGFLPLTTSATADEKAAPR</sequence>
<dbReference type="SUPFAM" id="SSF109998">
    <property type="entry name" value="Triger factor/SurA peptide-binding domain-like"/>
    <property type="match status" value="1"/>
</dbReference>
<dbReference type="EMBL" id="VTOX01000004">
    <property type="protein sequence ID" value="NKE66917.1"/>
    <property type="molecule type" value="Genomic_DNA"/>
</dbReference>
<dbReference type="GO" id="GO:0003755">
    <property type="term" value="F:peptidyl-prolyl cis-trans isomerase activity"/>
    <property type="evidence" value="ECO:0007669"/>
    <property type="project" value="UniProtKB-KW"/>
</dbReference>
<comment type="caution">
    <text evidence="9">The sequence shown here is derived from an EMBL/GenBank/DDBJ whole genome shotgun (WGS) entry which is preliminary data.</text>
</comment>
<evidence type="ECO:0000256" key="6">
    <source>
        <dbReference type="SAM" id="MobiDB-lite"/>
    </source>
</evidence>
<feature type="signal peptide" evidence="7">
    <location>
        <begin position="1"/>
        <end position="32"/>
    </location>
</feature>
<evidence type="ECO:0000256" key="7">
    <source>
        <dbReference type="SAM" id="SignalP"/>
    </source>
</evidence>
<dbReference type="PANTHER" id="PTHR47245:SF2">
    <property type="entry name" value="PEPTIDYL-PROLYL CIS-TRANS ISOMERASE HP_0175-RELATED"/>
    <property type="match status" value="1"/>
</dbReference>
<dbReference type="Gene3D" id="3.10.50.40">
    <property type="match status" value="1"/>
</dbReference>
<evidence type="ECO:0000256" key="2">
    <source>
        <dbReference type="ARBA" id="ARBA00007656"/>
    </source>
</evidence>
<evidence type="ECO:0000313" key="9">
    <source>
        <dbReference type="EMBL" id="NKE66917.1"/>
    </source>
</evidence>
<keyword evidence="5" id="KW-0413">Isomerase</keyword>
<feature type="region of interest" description="Disordered" evidence="6">
    <location>
        <begin position="335"/>
        <end position="356"/>
    </location>
</feature>
<accession>A0A7X6DGU6</accession>
<feature type="chain" id="PRO_5031285331" description="peptidylprolyl isomerase" evidence="7">
    <location>
        <begin position="33"/>
        <end position="356"/>
    </location>
</feature>
<keyword evidence="7" id="KW-0732">Signal</keyword>
<evidence type="ECO:0000256" key="5">
    <source>
        <dbReference type="PROSITE-ProRule" id="PRU00278"/>
    </source>
</evidence>
<dbReference type="PROSITE" id="PS50198">
    <property type="entry name" value="PPIC_PPIASE_2"/>
    <property type="match status" value="1"/>
</dbReference>
<dbReference type="InterPro" id="IPR046357">
    <property type="entry name" value="PPIase_dom_sf"/>
</dbReference>
<dbReference type="EC" id="5.2.1.8" evidence="3"/>